<dbReference type="PROSITE" id="PS51257">
    <property type="entry name" value="PROKAR_LIPOPROTEIN"/>
    <property type="match status" value="1"/>
</dbReference>
<reference evidence="1" key="3">
    <citation type="submission" date="2023-08" db="EMBL/GenBank/DDBJ databases">
        <authorList>
            <person name="Sun Q."/>
            <person name="Ohkuma M."/>
        </authorList>
    </citation>
    <scope>NUCLEOTIDE SEQUENCE</scope>
    <source>
        <strain evidence="1">JCM 4205</strain>
    </source>
</reference>
<proteinExistence type="predicted"/>
<evidence type="ECO:0000313" key="4">
    <source>
        <dbReference type="Proteomes" id="UP000642014"/>
    </source>
</evidence>
<evidence type="ECO:0000313" key="3">
    <source>
        <dbReference type="Proteomes" id="UP000326029"/>
    </source>
</evidence>
<protein>
    <recommendedName>
        <fullName evidence="5">Lipoprotein</fullName>
    </recommendedName>
</protein>
<reference evidence="1 4" key="1">
    <citation type="journal article" date="2014" name="Int. J. Syst. Evol. Microbiol.">
        <title>Complete genome sequence of Corynebacterium casei LMG S-19264T (=DSM 44701T), isolated from a smear-ripened cheese.</title>
        <authorList>
            <consortium name="US DOE Joint Genome Institute (JGI-PGF)"/>
            <person name="Walter F."/>
            <person name="Albersmeier A."/>
            <person name="Kalinowski J."/>
            <person name="Ruckert C."/>
        </authorList>
    </citation>
    <scope>NUCLEOTIDE SEQUENCE [LARGE SCALE GENOMIC DNA]</scope>
    <source>
        <strain evidence="1 4">JCM 4205</strain>
    </source>
</reference>
<dbReference type="AlphaFoldDB" id="A0AAV4KFF4"/>
<gene>
    <name evidence="2" type="ORF">CP977_32975</name>
    <name evidence="1" type="ORF">GCM10010497_13610</name>
</gene>
<evidence type="ECO:0000313" key="1">
    <source>
        <dbReference type="EMBL" id="GGR12779.1"/>
    </source>
</evidence>
<dbReference type="GeneID" id="95458569"/>
<dbReference type="EMBL" id="CP023693">
    <property type="protein sequence ID" value="QEV36397.1"/>
    <property type="molecule type" value="Genomic_DNA"/>
</dbReference>
<dbReference type="Proteomes" id="UP000326029">
    <property type="component" value="Chromosome"/>
</dbReference>
<organism evidence="1 4">
    <name type="scientific">Streptomyces cinereoruber</name>
    <dbReference type="NCBI Taxonomy" id="67260"/>
    <lineage>
        <taxon>Bacteria</taxon>
        <taxon>Bacillati</taxon>
        <taxon>Actinomycetota</taxon>
        <taxon>Actinomycetes</taxon>
        <taxon>Kitasatosporales</taxon>
        <taxon>Streptomycetaceae</taxon>
        <taxon>Streptomyces</taxon>
    </lineage>
</organism>
<keyword evidence="3" id="KW-1185">Reference proteome</keyword>
<accession>A0AAV4KFF4</accession>
<dbReference type="RefSeq" id="WP_062760173.1">
    <property type="nucleotide sequence ID" value="NZ_BMSJ01000002.1"/>
</dbReference>
<evidence type="ECO:0000313" key="2">
    <source>
        <dbReference type="EMBL" id="QEV36397.1"/>
    </source>
</evidence>
<reference evidence="2 3" key="2">
    <citation type="submission" date="2017-09" db="EMBL/GenBank/DDBJ databases">
        <authorList>
            <person name="Lee N."/>
            <person name="Cho B.-K."/>
        </authorList>
    </citation>
    <scope>NUCLEOTIDE SEQUENCE [LARGE SCALE GENOMIC DNA]</scope>
    <source>
        <strain evidence="2 3">ATCC 19740</strain>
    </source>
</reference>
<dbReference type="EMBL" id="BMSJ01000002">
    <property type="protein sequence ID" value="GGR12779.1"/>
    <property type="molecule type" value="Genomic_DNA"/>
</dbReference>
<dbReference type="Proteomes" id="UP000642014">
    <property type="component" value="Unassembled WGS sequence"/>
</dbReference>
<sequence>MKIRPQYAVPLAVSAVLLTACSESARELGYGEKATGEDIDVTVLRVEAGTPEDLAALEDASRYAGRTPYYLHYRVTKNKDGAVKSPGFDVGDGKKRLTRLNIMPGFPTPTVGPDGEFTYADPPKFDKCTDDDSSEEFEKAAKGASYEACSIYLTDEGDGAAPSEVKWVEGDRREEKDIAVWK</sequence>
<evidence type="ECO:0008006" key="5">
    <source>
        <dbReference type="Google" id="ProtNLM"/>
    </source>
</evidence>
<name>A0AAV4KFF4_9ACTN</name>